<reference evidence="4 5" key="1">
    <citation type="submission" date="2018-03" db="EMBL/GenBank/DDBJ databases">
        <title>Brevisbacillus phylogenomics.</title>
        <authorList>
            <person name="Dunlap C."/>
        </authorList>
    </citation>
    <scope>NUCLEOTIDE SEQUENCE [LARGE SCALE GENOMIC DNA]</scope>
    <source>
        <strain evidence="4 5">NRRL B-41110</strain>
    </source>
</reference>
<dbReference type="RefSeq" id="WP_106836371.1">
    <property type="nucleotide sequence ID" value="NZ_JARMEW010000028.1"/>
</dbReference>
<evidence type="ECO:0000256" key="1">
    <source>
        <dbReference type="SAM" id="Coils"/>
    </source>
</evidence>
<evidence type="ECO:0000313" key="5">
    <source>
        <dbReference type="Proteomes" id="UP000241645"/>
    </source>
</evidence>
<feature type="domain" description="Phage tail tape measure protein" evidence="3">
    <location>
        <begin position="188"/>
        <end position="384"/>
    </location>
</feature>
<keyword evidence="2" id="KW-0472">Membrane</keyword>
<evidence type="ECO:0000256" key="2">
    <source>
        <dbReference type="SAM" id="Phobius"/>
    </source>
</evidence>
<sequence>MAVTTTLEFQDKMTRQLANLLRSIRALLNGLDDIEDAAEDVEDILDDLLDDFDPGPIEDLDDAISEAEREAERLRRELERIQRAEDDIDTQDISRLERALRDAARAGDQASESLDHVEAAAGHLEEIGGLATAGGAVITAGLSAAAIGAQDMNQALGILQANVGATDDEMISISESAKGLFATGLVETPMEAAEAYGRLRQLLEGTDEQIEKVAEGALSLEKASFGSLDQVSTARALDMMQEQWAKDPIKGLDMITAAYQRVGDKAEDLLDTIWEYSPQFKEAGLSAEQMMGMFVAGAEAGALNFDKLGDAFKESFGIRLNKALDENALGSLEEIYGEKKLFKMLDQIKAGGKEAEQAIFAITAGIASIKDQKLQDEVLGNVFGTQFEDAGRDAIKSMFNAGPLEDFAGKTTEIAGQVSNDWQAMANEMKLALYPIGDSVLDVAKPIVSLLAKIAKWIGTFTQEHPFITKVAVSFLMVVAALAMIIGPIVLLAGLWTPITVGLQAASAAMSVFGISSITALWPILLIIAAVIALIAVGWWLYENWDMVSAYLVAGWEWVKAAGIAVWEGLSAYFGMVIDFWKGLFTAFIQFLTGDWSGAWETIKETFFNAFTTIDGWFDGWISGLFDSGKKIILTIVDGILSVKDEVANAIASALEWADQFLPHSDAELGPFSRLTASGMAIPETMAIGVEASGESLAAALDSTFSQVPSYTPSITSGAQAQYTSPNEQPTPCYIDFRPTIQMTVQSTMENSEEELERLCEKMADLLAQKIGHVLAGTGSIVLE</sequence>
<comment type="caution">
    <text evidence="4">The sequence shown here is derived from an EMBL/GenBank/DDBJ whole genome shotgun (WGS) entry which is preliminary data.</text>
</comment>
<keyword evidence="1" id="KW-0175">Coiled coil</keyword>
<protein>
    <submittedName>
        <fullName evidence="4">Phage tail protein</fullName>
    </submittedName>
</protein>
<keyword evidence="5" id="KW-1185">Reference proteome</keyword>
<proteinExistence type="predicted"/>
<dbReference type="GeneID" id="95753847"/>
<feature type="transmembrane region" description="Helical" evidence="2">
    <location>
        <begin position="471"/>
        <end position="496"/>
    </location>
</feature>
<dbReference type="InterPro" id="IPR010090">
    <property type="entry name" value="Phage_tape_meas"/>
</dbReference>
<gene>
    <name evidence="4" type="ORF">C7R92_27615</name>
</gene>
<evidence type="ECO:0000259" key="3">
    <source>
        <dbReference type="Pfam" id="PF10145"/>
    </source>
</evidence>
<dbReference type="EMBL" id="PXZO01000064">
    <property type="protein sequence ID" value="PSK03572.1"/>
    <property type="molecule type" value="Genomic_DNA"/>
</dbReference>
<feature type="coiled-coil region" evidence="1">
    <location>
        <begin position="31"/>
        <end position="91"/>
    </location>
</feature>
<keyword evidence="2" id="KW-0812">Transmembrane</keyword>
<feature type="transmembrane region" description="Helical" evidence="2">
    <location>
        <begin position="508"/>
        <end position="541"/>
    </location>
</feature>
<organism evidence="4 5">
    <name type="scientific">Brevibacillus porteri</name>
    <dbReference type="NCBI Taxonomy" id="2126350"/>
    <lineage>
        <taxon>Bacteria</taxon>
        <taxon>Bacillati</taxon>
        <taxon>Bacillota</taxon>
        <taxon>Bacilli</taxon>
        <taxon>Bacillales</taxon>
        <taxon>Paenibacillaceae</taxon>
        <taxon>Brevibacillus</taxon>
    </lineage>
</organism>
<feature type="coiled-coil region" evidence="1">
    <location>
        <begin position="742"/>
        <end position="769"/>
    </location>
</feature>
<name>A0ABX5FH07_9BACL</name>
<accession>A0ABX5FH07</accession>
<dbReference type="Pfam" id="PF10145">
    <property type="entry name" value="PhageMin_Tail"/>
    <property type="match status" value="1"/>
</dbReference>
<keyword evidence="2" id="KW-1133">Transmembrane helix</keyword>
<evidence type="ECO:0000313" key="4">
    <source>
        <dbReference type="EMBL" id="PSK03572.1"/>
    </source>
</evidence>
<dbReference type="Proteomes" id="UP000241645">
    <property type="component" value="Unassembled WGS sequence"/>
</dbReference>